<dbReference type="PROSITE" id="PS50206">
    <property type="entry name" value="RHODANESE_3"/>
    <property type="match status" value="2"/>
</dbReference>
<dbReference type="EMBL" id="ABEU02000009">
    <property type="protein sequence ID" value="PNR48355.1"/>
    <property type="molecule type" value="Genomic_DNA"/>
</dbReference>
<dbReference type="FunFam" id="3.40.250.10:FF:000001">
    <property type="entry name" value="Sulfurtransferase"/>
    <property type="match status" value="1"/>
</dbReference>
<evidence type="ECO:0000313" key="8">
    <source>
        <dbReference type="EnsemblPlants" id="Pp3c9_17670V3.1"/>
    </source>
</evidence>
<evidence type="ECO:0000256" key="2">
    <source>
        <dbReference type="ARBA" id="ARBA00022490"/>
    </source>
</evidence>
<dbReference type="AlphaFoldDB" id="A9SGZ1"/>
<dbReference type="InterPro" id="IPR001307">
    <property type="entry name" value="Thiosulphate_STrfase_CS"/>
</dbReference>
<dbReference type="Gramene" id="Pp3c9_17670V3.2">
    <property type="protein sequence ID" value="Pp3c9_17670V3.2"/>
    <property type="gene ID" value="Pp3c9_17670"/>
</dbReference>
<dbReference type="OMA" id="NNNWFAS"/>
<dbReference type="GO" id="GO:0004792">
    <property type="term" value="F:thiosulfate-cyanide sulfurtransferase activity"/>
    <property type="evidence" value="ECO:0000318"/>
    <property type="project" value="GO_Central"/>
</dbReference>
<dbReference type="CDD" id="cd01449">
    <property type="entry name" value="TST_Repeat_2"/>
    <property type="match status" value="1"/>
</dbReference>
<dbReference type="FunFam" id="3.40.250.10:FF:000015">
    <property type="entry name" value="Sulfurtransferase"/>
    <property type="match status" value="1"/>
</dbReference>
<dbReference type="STRING" id="3218.A9SGZ1"/>
<evidence type="ECO:0000256" key="3">
    <source>
        <dbReference type="ARBA" id="ARBA00022679"/>
    </source>
</evidence>
<evidence type="ECO:0000256" key="1">
    <source>
        <dbReference type="ARBA" id="ARBA00004496"/>
    </source>
</evidence>
<dbReference type="PROSITE" id="PS00380">
    <property type="entry name" value="RHODANESE_1"/>
    <property type="match status" value="1"/>
</dbReference>
<reference evidence="8" key="3">
    <citation type="submission" date="2020-12" db="UniProtKB">
        <authorList>
            <consortium name="EnsemblPlants"/>
        </authorList>
    </citation>
    <scope>IDENTIFICATION</scope>
</reference>
<dbReference type="PaxDb" id="3218-PP1S78_4V6.2"/>
<dbReference type="PROSITE" id="PS00683">
    <property type="entry name" value="RHODANESE_2"/>
    <property type="match status" value="1"/>
</dbReference>
<feature type="domain" description="Rhodanese" evidence="6">
    <location>
        <begin position="313"/>
        <end position="427"/>
    </location>
</feature>
<evidence type="ECO:0000313" key="9">
    <source>
        <dbReference type="Proteomes" id="UP000006727"/>
    </source>
</evidence>
<proteinExistence type="predicted"/>
<gene>
    <name evidence="8" type="primary">LOC112286790</name>
    <name evidence="7" type="ORF">PHYPA_012831</name>
</gene>
<organism evidence="7">
    <name type="scientific">Physcomitrium patens</name>
    <name type="common">Spreading-leaved earth moss</name>
    <name type="synonym">Physcomitrella patens</name>
    <dbReference type="NCBI Taxonomy" id="3218"/>
    <lineage>
        <taxon>Eukaryota</taxon>
        <taxon>Viridiplantae</taxon>
        <taxon>Streptophyta</taxon>
        <taxon>Embryophyta</taxon>
        <taxon>Bryophyta</taxon>
        <taxon>Bryophytina</taxon>
        <taxon>Bryopsida</taxon>
        <taxon>Funariidae</taxon>
        <taxon>Funariales</taxon>
        <taxon>Funariaceae</taxon>
        <taxon>Physcomitrium</taxon>
    </lineage>
</organism>
<dbReference type="GO" id="GO:0005739">
    <property type="term" value="C:mitochondrion"/>
    <property type="evidence" value="ECO:0000318"/>
    <property type="project" value="GO_Central"/>
</dbReference>
<dbReference type="EnsemblPlants" id="Pp3c9_17670V3.2">
    <property type="protein sequence ID" value="Pp3c9_17670V3.2"/>
    <property type="gene ID" value="Pp3c9_17670"/>
</dbReference>
<evidence type="ECO:0000259" key="6">
    <source>
        <dbReference type="PROSITE" id="PS50206"/>
    </source>
</evidence>
<sequence>MQGRLSKLGKYLPKIPVMAASSFATLQSQGPAVPLGAISCRVVHARKGLRSSSHFVLRSVSNGAAGDVISGSMRRLSVAAAGMATTVALIGGPKSPMRNSGREPSTFVASLGRVRSSAAAASEFGAKVTDEPATVVTPKWLHDQLQAGANIKVVDASWYMPNENRNTLEDYKEEHIPGAVFFDLDKISDVTSDMPHMLPSEAAFEQAASTLGIKNDDGVVVYDSKGIFSAARVWWMFRAFGHEKVWILDGGLPNWKASGFTVTSEGPQLLHGEAAVAVVQKVYAGKEVPKSQYKATLQPHLVWSVEQMKDNLEEKKFQVIDARGKARFNGTAPEPRKGVRGGHIPGSKCVPFTEVLSPTGTLLPAEELGSKFENAGVPTDGPIVASCGTGVTACILALALHRLGKQDVAVYDGSWTEWGSRSDTPVETSVPNMA</sequence>
<keyword evidence="4" id="KW-0677">Repeat</keyword>
<dbReference type="GO" id="GO:0016784">
    <property type="term" value="F:3-mercaptopyruvate sulfurtransferase activity"/>
    <property type="evidence" value="ECO:0000318"/>
    <property type="project" value="GO_Central"/>
</dbReference>
<dbReference type="PANTHER" id="PTHR11364:SF27">
    <property type="entry name" value="SULFURTRANSFERASE"/>
    <property type="match status" value="1"/>
</dbReference>
<evidence type="ECO:0000313" key="7">
    <source>
        <dbReference type="EMBL" id="PNR48355.1"/>
    </source>
</evidence>
<evidence type="ECO:0000256" key="5">
    <source>
        <dbReference type="RuleBase" id="RU000507"/>
    </source>
</evidence>
<dbReference type="Gene3D" id="3.40.250.10">
    <property type="entry name" value="Rhodanese-like domain"/>
    <property type="match status" value="2"/>
</dbReference>
<accession>A9SGZ1</accession>
<dbReference type="SUPFAM" id="SSF52821">
    <property type="entry name" value="Rhodanese/Cell cycle control phosphatase"/>
    <property type="match status" value="2"/>
</dbReference>
<dbReference type="Pfam" id="PF00581">
    <property type="entry name" value="Rhodanese"/>
    <property type="match status" value="2"/>
</dbReference>
<keyword evidence="3 5" id="KW-0808">Transferase</keyword>
<dbReference type="NCBIfam" id="NF008557">
    <property type="entry name" value="PRK11493.1"/>
    <property type="match status" value="1"/>
</dbReference>
<dbReference type="CDD" id="cd01448">
    <property type="entry name" value="TST_Repeat_1"/>
    <property type="match status" value="1"/>
</dbReference>
<reference evidence="7 9" key="1">
    <citation type="journal article" date="2008" name="Science">
        <title>The Physcomitrella genome reveals evolutionary insights into the conquest of land by plants.</title>
        <authorList>
            <person name="Rensing S."/>
            <person name="Lang D."/>
            <person name="Zimmer A."/>
            <person name="Terry A."/>
            <person name="Salamov A."/>
            <person name="Shapiro H."/>
            <person name="Nishiyama T."/>
            <person name="Perroud P.-F."/>
            <person name="Lindquist E."/>
            <person name="Kamisugi Y."/>
            <person name="Tanahashi T."/>
            <person name="Sakakibara K."/>
            <person name="Fujita T."/>
            <person name="Oishi K."/>
            <person name="Shin-I T."/>
            <person name="Kuroki Y."/>
            <person name="Toyoda A."/>
            <person name="Suzuki Y."/>
            <person name="Hashimoto A."/>
            <person name="Yamaguchi K."/>
            <person name="Sugano A."/>
            <person name="Kohara Y."/>
            <person name="Fujiyama A."/>
            <person name="Anterola A."/>
            <person name="Aoki S."/>
            <person name="Ashton N."/>
            <person name="Barbazuk W.B."/>
            <person name="Barker E."/>
            <person name="Bennetzen J."/>
            <person name="Bezanilla M."/>
            <person name="Blankenship R."/>
            <person name="Cho S.H."/>
            <person name="Dutcher S."/>
            <person name="Estelle M."/>
            <person name="Fawcett J.A."/>
            <person name="Gundlach H."/>
            <person name="Hanada K."/>
            <person name="Heyl A."/>
            <person name="Hicks K.A."/>
            <person name="Hugh J."/>
            <person name="Lohr M."/>
            <person name="Mayer K."/>
            <person name="Melkozernov A."/>
            <person name="Murata T."/>
            <person name="Nelson D."/>
            <person name="Pils B."/>
            <person name="Prigge M."/>
            <person name="Reiss B."/>
            <person name="Renner T."/>
            <person name="Rombauts S."/>
            <person name="Rushton P."/>
            <person name="Sanderfoot A."/>
            <person name="Schween G."/>
            <person name="Shiu S.-H."/>
            <person name="Stueber K."/>
            <person name="Theodoulou F.L."/>
            <person name="Tu H."/>
            <person name="Van de Peer Y."/>
            <person name="Verrier P.J."/>
            <person name="Waters E."/>
            <person name="Wood A."/>
            <person name="Yang L."/>
            <person name="Cove D."/>
            <person name="Cuming A."/>
            <person name="Hasebe M."/>
            <person name="Lucas S."/>
            <person name="Mishler D.B."/>
            <person name="Reski R."/>
            <person name="Grigoriev I."/>
            <person name="Quatrano R.S."/>
            <person name="Boore J.L."/>
        </authorList>
    </citation>
    <scope>NUCLEOTIDE SEQUENCE [LARGE SCALE GENOMIC DNA]</scope>
    <source>
        <strain evidence="8 9">cv. Gransden 2004</strain>
    </source>
</reference>
<dbReference type="RefSeq" id="XP_024384826.1">
    <property type="nucleotide sequence ID" value="XM_024529058.2"/>
</dbReference>
<feature type="domain" description="Rhodanese" evidence="6">
    <location>
        <begin position="147"/>
        <end position="264"/>
    </location>
</feature>
<dbReference type="EnsemblPlants" id="Pp3c9_17670V3.1">
    <property type="protein sequence ID" value="Pp3c9_17670V3.1"/>
    <property type="gene ID" value="Pp3c9_17670"/>
</dbReference>
<comment type="subcellular location">
    <subcellularLocation>
        <location evidence="1">Cytoplasm</location>
    </subcellularLocation>
</comment>
<keyword evidence="2" id="KW-0963">Cytoplasm</keyword>
<dbReference type="OrthoDB" id="270167at2759"/>
<dbReference type="InterPro" id="IPR045078">
    <property type="entry name" value="TST/MPST-like"/>
</dbReference>
<reference evidence="7 9" key="2">
    <citation type="journal article" date="2018" name="Plant J.">
        <title>The Physcomitrella patens chromosome-scale assembly reveals moss genome structure and evolution.</title>
        <authorList>
            <person name="Lang D."/>
            <person name="Ullrich K.K."/>
            <person name="Murat F."/>
            <person name="Fuchs J."/>
            <person name="Jenkins J."/>
            <person name="Haas F.B."/>
            <person name="Piednoel M."/>
            <person name="Gundlach H."/>
            <person name="Van Bel M."/>
            <person name="Meyberg R."/>
            <person name="Vives C."/>
            <person name="Morata J."/>
            <person name="Symeonidi A."/>
            <person name="Hiss M."/>
            <person name="Muchero W."/>
            <person name="Kamisugi Y."/>
            <person name="Saleh O."/>
            <person name="Blanc G."/>
            <person name="Decker E.L."/>
            <person name="van Gessel N."/>
            <person name="Grimwood J."/>
            <person name="Hayes R.D."/>
            <person name="Graham S.W."/>
            <person name="Gunter L.E."/>
            <person name="McDaniel S.F."/>
            <person name="Hoernstein S.N.W."/>
            <person name="Larsson A."/>
            <person name="Li F.W."/>
            <person name="Perroud P.F."/>
            <person name="Phillips J."/>
            <person name="Ranjan P."/>
            <person name="Rokshar D.S."/>
            <person name="Rothfels C.J."/>
            <person name="Schneider L."/>
            <person name="Shu S."/>
            <person name="Stevenson D.W."/>
            <person name="Thummler F."/>
            <person name="Tillich M."/>
            <person name="Villarreal Aguilar J.C."/>
            <person name="Widiez T."/>
            <person name="Wong G.K."/>
            <person name="Wymore A."/>
            <person name="Zhang Y."/>
            <person name="Zimmer A.D."/>
            <person name="Quatrano R.S."/>
            <person name="Mayer K.F.X."/>
            <person name="Goodstein D."/>
            <person name="Casacuberta J.M."/>
            <person name="Vandepoele K."/>
            <person name="Reski R."/>
            <person name="Cuming A.C."/>
            <person name="Tuskan G.A."/>
            <person name="Maumus F."/>
            <person name="Salse J."/>
            <person name="Schmutz J."/>
            <person name="Rensing S.A."/>
        </authorList>
    </citation>
    <scope>NUCLEOTIDE SEQUENCE [LARGE SCALE GENOMIC DNA]</scope>
    <source>
        <strain evidence="8 9">cv. Gransden 2004</strain>
    </source>
</reference>
<dbReference type="SMART" id="SM00450">
    <property type="entry name" value="RHOD"/>
    <property type="match status" value="2"/>
</dbReference>
<dbReference type="Proteomes" id="UP000006727">
    <property type="component" value="Chromosome 9"/>
</dbReference>
<dbReference type="Gramene" id="Pp3c9_17670V3.1">
    <property type="protein sequence ID" value="Pp3c9_17670V3.1"/>
    <property type="gene ID" value="Pp3c9_17670"/>
</dbReference>
<dbReference type="PANTHER" id="PTHR11364">
    <property type="entry name" value="THIOSULFATE SULFERTANSFERASE"/>
    <property type="match status" value="1"/>
</dbReference>
<dbReference type="HOGENOM" id="CLU_031618_3_0_1"/>
<name>A9SGZ1_PHYPA</name>
<dbReference type="InterPro" id="IPR001763">
    <property type="entry name" value="Rhodanese-like_dom"/>
</dbReference>
<keyword evidence="9" id="KW-1185">Reference proteome</keyword>
<dbReference type="GeneID" id="112286790"/>
<evidence type="ECO:0000256" key="4">
    <source>
        <dbReference type="ARBA" id="ARBA00022737"/>
    </source>
</evidence>
<dbReference type="eggNOG" id="KOG1529">
    <property type="taxonomic scope" value="Eukaryota"/>
</dbReference>
<protein>
    <recommendedName>
        <fullName evidence="5">Sulfurtransferase</fullName>
    </recommendedName>
</protein>
<dbReference type="InterPro" id="IPR036873">
    <property type="entry name" value="Rhodanese-like_dom_sf"/>
</dbReference>